<name>A0AAD7FGL1_9AGAR</name>
<keyword evidence="1" id="KW-0732">Signal</keyword>
<feature type="chain" id="PRO_5042204746" evidence="1">
    <location>
        <begin position="24"/>
        <end position="194"/>
    </location>
</feature>
<evidence type="ECO:0000256" key="1">
    <source>
        <dbReference type="SAM" id="SignalP"/>
    </source>
</evidence>
<keyword evidence="3" id="KW-1185">Reference proteome</keyword>
<gene>
    <name evidence="2" type="ORF">FB45DRAFT_1034630</name>
</gene>
<proteinExistence type="predicted"/>
<organism evidence="2 3">
    <name type="scientific">Roridomyces roridus</name>
    <dbReference type="NCBI Taxonomy" id="1738132"/>
    <lineage>
        <taxon>Eukaryota</taxon>
        <taxon>Fungi</taxon>
        <taxon>Dikarya</taxon>
        <taxon>Basidiomycota</taxon>
        <taxon>Agaricomycotina</taxon>
        <taxon>Agaricomycetes</taxon>
        <taxon>Agaricomycetidae</taxon>
        <taxon>Agaricales</taxon>
        <taxon>Marasmiineae</taxon>
        <taxon>Mycenaceae</taxon>
        <taxon>Roridomyces</taxon>
    </lineage>
</organism>
<dbReference type="Proteomes" id="UP001221142">
    <property type="component" value="Unassembled WGS sequence"/>
</dbReference>
<protein>
    <submittedName>
        <fullName evidence="2">Uncharacterized protein</fullName>
    </submittedName>
</protein>
<dbReference type="AlphaFoldDB" id="A0AAD7FGL1"/>
<evidence type="ECO:0000313" key="2">
    <source>
        <dbReference type="EMBL" id="KAJ7617338.1"/>
    </source>
</evidence>
<comment type="caution">
    <text evidence="2">The sequence shown here is derived from an EMBL/GenBank/DDBJ whole genome shotgun (WGS) entry which is preliminary data.</text>
</comment>
<sequence>MYFSNLAKLAVLAASLALQVCAALPAPKITVGDFEVVQGKSPVSIVHRRQTPPTVGPFVPTAANLIFNTTVPQGTFADLGWKFNDVGDDSDPAVFDGFAKNISVFYTPPGEEEQFIFGIESGFDPETFCGFFPGDFAEGVLPSNTLGTYKGRWTVEFGTSADPSAPVDPQSGCGPQPFDIQFKEFKRTWEVVPA</sequence>
<reference evidence="2" key="1">
    <citation type="submission" date="2023-03" db="EMBL/GenBank/DDBJ databases">
        <title>Massive genome expansion in bonnet fungi (Mycena s.s.) driven by repeated elements and novel gene families across ecological guilds.</title>
        <authorList>
            <consortium name="Lawrence Berkeley National Laboratory"/>
            <person name="Harder C.B."/>
            <person name="Miyauchi S."/>
            <person name="Viragh M."/>
            <person name="Kuo A."/>
            <person name="Thoen E."/>
            <person name="Andreopoulos B."/>
            <person name="Lu D."/>
            <person name="Skrede I."/>
            <person name="Drula E."/>
            <person name="Henrissat B."/>
            <person name="Morin E."/>
            <person name="Kohler A."/>
            <person name="Barry K."/>
            <person name="LaButti K."/>
            <person name="Morin E."/>
            <person name="Salamov A."/>
            <person name="Lipzen A."/>
            <person name="Mereny Z."/>
            <person name="Hegedus B."/>
            <person name="Baldrian P."/>
            <person name="Stursova M."/>
            <person name="Weitz H."/>
            <person name="Taylor A."/>
            <person name="Grigoriev I.V."/>
            <person name="Nagy L.G."/>
            <person name="Martin F."/>
            <person name="Kauserud H."/>
        </authorList>
    </citation>
    <scope>NUCLEOTIDE SEQUENCE</scope>
    <source>
        <strain evidence="2">9284</strain>
    </source>
</reference>
<feature type="signal peptide" evidence="1">
    <location>
        <begin position="1"/>
        <end position="23"/>
    </location>
</feature>
<accession>A0AAD7FGL1</accession>
<dbReference type="EMBL" id="JARKIF010000021">
    <property type="protein sequence ID" value="KAJ7617338.1"/>
    <property type="molecule type" value="Genomic_DNA"/>
</dbReference>
<evidence type="ECO:0000313" key="3">
    <source>
        <dbReference type="Proteomes" id="UP001221142"/>
    </source>
</evidence>